<dbReference type="SMART" id="SM00116">
    <property type="entry name" value="CBS"/>
    <property type="match status" value="2"/>
</dbReference>
<evidence type="ECO:0000256" key="2">
    <source>
        <dbReference type="PROSITE-ProRule" id="PRU00703"/>
    </source>
</evidence>
<name>A0A7S2GX93_9STRA</name>
<evidence type="ECO:0000256" key="1">
    <source>
        <dbReference type="ARBA" id="ARBA00023122"/>
    </source>
</evidence>
<dbReference type="InterPro" id="IPR000644">
    <property type="entry name" value="CBS_dom"/>
</dbReference>
<keyword evidence="3" id="KW-0732">Signal</keyword>
<dbReference type="AlphaFoldDB" id="A0A7S2GX93"/>
<keyword evidence="1 2" id="KW-0129">CBS domain</keyword>
<evidence type="ECO:0000259" key="4">
    <source>
        <dbReference type="PROSITE" id="PS51371"/>
    </source>
</evidence>
<dbReference type="InterPro" id="IPR051257">
    <property type="entry name" value="Diverse_CBS-Domain"/>
</dbReference>
<feature type="domain" description="CBS" evidence="4">
    <location>
        <begin position="48"/>
        <end position="103"/>
    </location>
</feature>
<dbReference type="PROSITE" id="PS51371">
    <property type="entry name" value="CBS"/>
    <property type="match status" value="2"/>
</dbReference>
<dbReference type="SUPFAM" id="SSF54631">
    <property type="entry name" value="CBS-domain pair"/>
    <property type="match status" value="1"/>
</dbReference>
<feature type="chain" id="PRO_5031227124" description="CBS domain-containing protein" evidence="3">
    <location>
        <begin position="18"/>
        <end position="209"/>
    </location>
</feature>
<dbReference type="PANTHER" id="PTHR43080:SF2">
    <property type="entry name" value="CBS DOMAIN-CONTAINING PROTEIN"/>
    <property type="match status" value="1"/>
</dbReference>
<sequence>MKLFVAVVYFLFGIVESFKNSPVHILKSGKVRRQVHRQMGGAPVSEHMTTDVVTIDPNMKLEDCARLLIDKHIAGAPVVEDGCIIGVISQFDYLFKEAGALALNMRSPSYTTDVQKILAKTVRKAMTKNPFVVDKDTTIQEAAKIMVQKKIQRIPVVDNDAGNLVGIISVSDVMKHLLDGATSDKLPEAPPSISLTGLQDESELLEELI</sequence>
<dbReference type="CDD" id="cd04586">
    <property type="entry name" value="CBS_pair_BON_assoc"/>
    <property type="match status" value="1"/>
</dbReference>
<feature type="signal peptide" evidence="3">
    <location>
        <begin position="1"/>
        <end position="17"/>
    </location>
</feature>
<organism evidence="5">
    <name type="scientific">Octactis speculum</name>
    <dbReference type="NCBI Taxonomy" id="3111310"/>
    <lineage>
        <taxon>Eukaryota</taxon>
        <taxon>Sar</taxon>
        <taxon>Stramenopiles</taxon>
        <taxon>Ochrophyta</taxon>
        <taxon>Dictyochophyceae</taxon>
        <taxon>Dictyochales</taxon>
        <taxon>Dictyochaceae</taxon>
        <taxon>Octactis</taxon>
    </lineage>
</organism>
<dbReference type="PANTHER" id="PTHR43080">
    <property type="entry name" value="CBS DOMAIN-CONTAINING PROTEIN CBSX3, MITOCHONDRIAL"/>
    <property type="match status" value="1"/>
</dbReference>
<dbReference type="InterPro" id="IPR046342">
    <property type="entry name" value="CBS_dom_sf"/>
</dbReference>
<feature type="domain" description="CBS" evidence="4">
    <location>
        <begin position="126"/>
        <end position="183"/>
    </location>
</feature>
<protein>
    <recommendedName>
        <fullName evidence="4">CBS domain-containing protein</fullName>
    </recommendedName>
</protein>
<evidence type="ECO:0000313" key="5">
    <source>
        <dbReference type="EMBL" id="CAD9474306.1"/>
    </source>
</evidence>
<proteinExistence type="predicted"/>
<gene>
    <name evidence="5" type="ORF">DSPE1174_LOCUS28145</name>
</gene>
<evidence type="ECO:0000256" key="3">
    <source>
        <dbReference type="SAM" id="SignalP"/>
    </source>
</evidence>
<reference evidence="5" key="1">
    <citation type="submission" date="2021-01" db="EMBL/GenBank/DDBJ databases">
        <authorList>
            <person name="Corre E."/>
            <person name="Pelletier E."/>
            <person name="Niang G."/>
            <person name="Scheremetjew M."/>
            <person name="Finn R."/>
            <person name="Kale V."/>
            <person name="Holt S."/>
            <person name="Cochrane G."/>
            <person name="Meng A."/>
            <person name="Brown T."/>
            <person name="Cohen L."/>
        </authorList>
    </citation>
    <scope>NUCLEOTIDE SEQUENCE</scope>
    <source>
        <strain evidence="5">CCMP1381</strain>
    </source>
</reference>
<dbReference type="Gene3D" id="3.10.580.10">
    <property type="entry name" value="CBS-domain"/>
    <property type="match status" value="2"/>
</dbReference>
<dbReference type="Pfam" id="PF00571">
    <property type="entry name" value="CBS"/>
    <property type="match status" value="2"/>
</dbReference>
<dbReference type="EMBL" id="HBGS01054464">
    <property type="protein sequence ID" value="CAD9474306.1"/>
    <property type="molecule type" value="Transcribed_RNA"/>
</dbReference>
<accession>A0A7S2GX93</accession>